<dbReference type="Proteomes" id="UP001501468">
    <property type="component" value="Unassembled WGS sequence"/>
</dbReference>
<accession>A0ABP7E7U1</accession>
<gene>
    <name evidence="2" type="ORF">GCM10022399_35080</name>
</gene>
<dbReference type="EMBL" id="BAABDC010000006">
    <property type="protein sequence ID" value="GAA3715412.1"/>
    <property type="molecule type" value="Genomic_DNA"/>
</dbReference>
<evidence type="ECO:0000313" key="3">
    <source>
        <dbReference type="Proteomes" id="UP001501468"/>
    </source>
</evidence>
<protein>
    <recommendedName>
        <fullName evidence="1">Aminoglycoside phosphotransferase domain-containing protein</fullName>
    </recommendedName>
</protein>
<proteinExistence type="predicted"/>
<name>A0ABP7E7U1_9MICO</name>
<dbReference type="InterPro" id="IPR002575">
    <property type="entry name" value="Aminoglycoside_PTrfase"/>
</dbReference>
<feature type="domain" description="Aminoglycoside phosphotransferase" evidence="1">
    <location>
        <begin position="41"/>
        <end position="271"/>
    </location>
</feature>
<sequence length="386" mass="40730">MVWHSDPVSTTPVNAGPDLLVETLEVASTLVGTPLTPVGPPFPGSHRTLVVRVADDQGGTVVVKRYLGDDGVEAYAREASALEALAAFGQTPALVAECAEPRLVVMEDLGGGRHLAEVLLGSDADLATATLSGWAAAVAGLHRSGREVRDAFASGVLARSPGPVELDPLPGHLATAASEWARLATHLDVALPAGTFDVLTSVPSRFRVEASSLSAADMCPDNNLVRDLGDSGIALLDFEFALWRPIAWDAAYLRVPWPTCWCAWSLEAAAADLALERWRGTVAQSWPEVLGTDFDHDLELATEAWAWLAGSWCLAGLVDAGPARANPVKPTPRMPDRVLRFLRTASTGNALPELADAATQLARAVETRYAAADVPFAPAFTVGAPR</sequence>
<evidence type="ECO:0000259" key="1">
    <source>
        <dbReference type="Pfam" id="PF01636"/>
    </source>
</evidence>
<reference evidence="3" key="1">
    <citation type="journal article" date="2019" name="Int. J. Syst. Evol. Microbiol.">
        <title>The Global Catalogue of Microorganisms (GCM) 10K type strain sequencing project: providing services to taxonomists for standard genome sequencing and annotation.</title>
        <authorList>
            <consortium name="The Broad Institute Genomics Platform"/>
            <consortium name="The Broad Institute Genome Sequencing Center for Infectious Disease"/>
            <person name="Wu L."/>
            <person name="Ma J."/>
        </authorList>
    </citation>
    <scope>NUCLEOTIDE SEQUENCE [LARGE SCALE GENOMIC DNA]</scope>
    <source>
        <strain evidence="3">JCM 17125</strain>
    </source>
</reference>
<comment type="caution">
    <text evidence="2">The sequence shown here is derived from an EMBL/GenBank/DDBJ whole genome shotgun (WGS) entry which is preliminary data.</text>
</comment>
<dbReference type="SUPFAM" id="SSF56112">
    <property type="entry name" value="Protein kinase-like (PK-like)"/>
    <property type="match status" value="1"/>
</dbReference>
<organism evidence="2 3">
    <name type="scientific">Terrabacter ginsenosidimutans</name>
    <dbReference type="NCBI Taxonomy" id="490575"/>
    <lineage>
        <taxon>Bacteria</taxon>
        <taxon>Bacillati</taxon>
        <taxon>Actinomycetota</taxon>
        <taxon>Actinomycetes</taxon>
        <taxon>Micrococcales</taxon>
        <taxon>Intrasporangiaceae</taxon>
        <taxon>Terrabacter</taxon>
    </lineage>
</organism>
<evidence type="ECO:0000313" key="2">
    <source>
        <dbReference type="EMBL" id="GAA3715412.1"/>
    </source>
</evidence>
<dbReference type="InterPro" id="IPR011009">
    <property type="entry name" value="Kinase-like_dom_sf"/>
</dbReference>
<dbReference type="Pfam" id="PF01636">
    <property type="entry name" value="APH"/>
    <property type="match status" value="1"/>
</dbReference>
<keyword evidence="3" id="KW-1185">Reference proteome</keyword>